<evidence type="ECO:0000256" key="4">
    <source>
        <dbReference type="ARBA" id="ARBA00023163"/>
    </source>
</evidence>
<protein>
    <submittedName>
        <fullName evidence="6">Transcriptional regulator, LysR family</fullName>
    </submittedName>
</protein>
<evidence type="ECO:0000256" key="3">
    <source>
        <dbReference type="ARBA" id="ARBA00023125"/>
    </source>
</evidence>
<dbReference type="InterPro" id="IPR005119">
    <property type="entry name" value="LysR_subst-bd"/>
</dbReference>
<dbReference type="KEGG" id="azo:azo2867"/>
<proteinExistence type="inferred from homology"/>
<dbReference type="GO" id="GO:0003700">
    <property type="term" value="F:DNA-binding transcription factor activity"/>
    <property type="evidence" value="ECO:0007669"/>
    <property type="project" value="InterPro"/>
</dbReference>
<dbReference type="InterPro" id="IPR036390">
    <property type="entry name" value="WH_DNA-bd_sf"/>
</dbReference>
<dbReference type="GO" id="GO:0043565">
    <property type="term" value="F:sequence-specific DNA binding"/>
    <property type="evidence" value="ECO:0007669"/>
    <property type="project" value="TreeGrafter"/>
</dbReference>
<dbReference type="InterPro" id="IPR036388">
    <property type="entry name" value="WH-like_DNA-bd_sf"/>
</dbReference>
<comment type="similarity">
    <text evidence="1">Belongs to the LysR transcriptional regulatory family.</text>
</comment>
<dbReference type="Gene3D" id="3.40.190.290">
    <property type="match status" value="1"/>
</dbReference>
<evidence type="ECO:0000256" key="2">
    <source>
        <dbReference type="ARBA" id="ARBA00023015"/>
    </source>
</evidence>
<dbReference type="AlphaFoldDB" id="A1K9H8"/>
<accession>A1K9H8</accession>
<organism evidence="6 7">
    <name type="scientific">Azoarcus sp. (strain BH72)</name>
    <dbReference type="NCBI Taxonomy" id="418699"/>
    <lineage>
        <taxon>Bacteria</taxon>
        <taxon>Pseudomonadati</taxon>
        <taxon>Pseudomonadota</taxon>
        <taxon>Betaproteobacteria</taxon>
        <taxon>Rhodocyclales</taxon>
        <taxon>Zoogloeaceae</taxon>
        <taxon>Azoarcus</taxon>
    </lineage>
</organism>
<evidence type="ECO:0000256" key="1">
    <source>
        <dbReference type="ARBA" id="ARBA00009437"/>
    </source>
</evidence>
<dbReference type="PROSITE" id="PS50931">
    <property type="entry name" value="HTH_LYSR"/>
    <property type="match status" value="1"/>
</dbReference>
<dbReference type="GO" id="GO:0006351">
    <property type="term" value="P:DNA-templated transcription"/>
    <property type="evidence" value="ECO:0007669"/>
    <property type="project" value="TreeGrafter"/>
</dbReference>
<reference evidence="6 7" key="1">
    <citation type="journal article" date="2006" name="Nat. Biotechnol.">
        <title>Complete genome of the mutualistic, N2-fixing grass endophyte Azoarcus sp. strain BH72.</title>
        <authorList>
            <person name="Krause A."/>
            <person name="Ramakumar A."/>
            <person name="Bartels D."/>
            <person name="Battistoni F."/>
            <person name="Bekel T."/>
            <person name="Boch J."/>
            <person name="Boehm M."/>
            <person name="Friedrich F."/>
            <person name="Hurek T."/>
            <person name="Krause L."/>
            <person name="Linke B."/>
            <person name="McHardy A.C."/>
            <person name="Sarkar A."/>
            <person name="Schneiker S."/>
            <person name="Syed A.A."/>
            <person name="Thauer R."/>
            <person name="Vorhoelter F.-J."/>
            <person name="Weidner S."/>
            <person name="Puehler A."/>
            <person name="Reinhold-Hurek B."/>
            <person name="Kaiser O."/>
            <person name="Goesmann A."/>
        </authorList>
    </citation>
    <scope>NUCLEOTIDE SEQUENCE [LARGE SCALE GENOMIC DNA]</scope>
    <source>
        <strain evidence="6 7">BH72</strain>
    </source>
</reference>
<keyword evidence="3" id="KW-0238">DNA-binding</keyword>
<evidence type="ECO:0000313" key="7">
    <source>
        <dbReference type="Proteomes" id="UP000002588"/>
    </source>
</evidence>
<dbReference type="InterPro" id="IPR058163">
    <property type="entry name" value="LysR-type_TF_proteobact-type"/>
</dbReference>
<dbReference type="RefSeq" id="WP_011766593.1">
    <property type="nucleotide sequence ID" value="NC_008702.1"/>
</dbReference>
<evidence type="ECO:0000259" key="5">
    <source>
        <dbReference type="PROSITE" id="PS50931"/>
    </source>
</evidence>
<dbReference type="STRING" id="62928.azo2867"/>
<dbReference type="SUPFAM" id="SSF53850">
    <property type="entry name" value="Periplasmic binding protein-like II"/>
    <property type="match status" value="1"/>
</dbReference>
<dbReference type="Pfam" id="PF00126">
    <property type="entry name" value="HTH_1"/>
    <property type="match status" value="1"/>
</dbReference>
<dbReference type="CDD" id="cd08422">
    <property type="entry name" value="PBP2_CrgA_like"/>
    <property type="match status" value="1"/>
</dbReference>
<dbReference type="SUPFAM" id="SSF46785">
    <property type="entry name" value="Winged helix' DNA-binding domain"/>
    <property type="match status" value="1"/>
</dbReference>
<evidence type="ECO:0000313" key="6">
    <source>
        <dbReference type="EMBL" id="CAL95483.1"/>
    </source>
</evidence>
<keyword evidence="7" id="KW-1185">Reference proteome</keyword>
<dbReference type="FunFam" id="1.10.10.10:FF:000001">
    <property type="entry name" value="LysR family transcriptional regulator"/>
    <property type="match status" value="1"/>
</dbReference>
<sequence length="313" mass="34111">MDRFRELSVFVAVVDAGSFVGAGDALRISKAAVSRCVQDLEARLGARLLQRTTRRLSLTEAGRAYYARARQLLADLDEADGAVGAVTGQPVGRLQVNAPLSFGVRYLAPLWGDFLARYPGIELDVSLSDRMVDLVDEGYDLALRITRLQDSSLVSRQLATTRIVMCAAPAYLAQHPAPQRLADIAHHAVIAYSYAQSGDVWRFVGPQGVEEEVQTRPRFRANNGDTCRAAALAGQGIVMQPTFLVGDDLAAGRLLRVLPEYGGVEVGIHAVYPSRKHLSLKVRVLLDYLAAAFATVPWAECEAVERARGRLRP</sequence>
<dbReference type="EMBL" id="AM406670">
    <property type="protein sequence ID" value="CAL95483.1"/>
    <property type="molecule type" value="Genomic_DNA"/>
</dbReference>
<dbReference type="PANTHER" id="PTHR30537:SF5">
    <property type="entry name" value="HTH-TYPE TRANSCRIPTIONAL ACTIVATOR TTDR-RELATED"/>
    <property type="match status" value="1"/>
</dbReference>
<dbReference type="Pfam" id="PF03466">
    <property type="entry name" value="LysR_substrate"/>
    <property type="match status" value="1"/>
</dbReference>
<name>A1K9H8_AZOSB</name>
<keyword evidence="4" id="KW-0804">Transcription</keyword>
<dbReference type="Proteomes" id="UP000002588">
    <property type="component" value="Chromosome"/>
</dbReference>
<dbReference type="HOGENOM" id="CLU_039613_16_2_4"/>
<dbReference type="InterPro" id="IPR000847">
    <property type="entry name" value="LysR_HTH_N"/>
</dbReference>
<feature type="domain" description="HTH lysR-type" evidence="5">
    <location>
        <begin position="1"/>
        <end position="59"/>
    </location>
</feature>
<keyword evidence="2" id="KW-0805">Transcription regulation</keyword>
<dbReference type="eggNOG" id="COG0583">
    <property type="taxonomic scope" value="Bacteria"/>
</dbReference>
<dbReference type="FunFam" id="3.40.190.290:FF:000001">
    <property type="entry name" value="Transcriptional regulator, LysR family"/>
    <property type="match status" value="1"/>
</dbReference>
<dbReference type="Gene3D" id="1.10.10.10">
    <property type="entry name" value="Winged helix-like DNA-binding domain superfamily/Winged helix DNA-binding domain"/>
    <property type="match status" value="1"/>
</dbReference>
<dbReference type="PANTHER" id="PTHR30537">
    <property type="entry name" value="HTH-TYPE TRANSCRIPTIONAL REGULATOR"/>
    <property type="match status" value="1"/>
</dbReference>
<gene>
    <name evidence="6" type="ordered locus">azo2867</name>
</gene>